<feature type="active site" description="Proton donor" evidence="6">
    <location>
        <position position="20"/>
    </location>
</feature>
<proteinExistence type="inferred from homology"/>
<dbReference type="HAMAP" id="MF_01661">
    <property type="entry name" value="D_rib_pyranase"/>
    <property type="match status" value="1"/>
</dbReference>
<evidence type="ECO:0000256" key="1">
    <source>
        <dbReference type="ARBA" id="ARBA00000223"/>
    </source>
</evidence>
<dbReference type="RefSeq" id="WP_307688148.1">
    <property type="nucleotide sequence ID" value="NZ_JAUSRO010000002.1"/>
</dbReference>
<dbReference type="PANTHER" id="PTHR37831:SF1">
    <property type="entry name" value="D-RIBOSE PYRANASE"/>
    <property type="match status" value="1"/>
</dbReference>
<protein>
    <recommendedName>
        <fullName evidence="2 6">D-ribose pyranase</fullName>
        <ecNumber evidence="2 6">5.4.99.62</ecNumber>
    </recommendedName>
</protein>
<feature type="binding site" evidence="6">
    <location>
        <position position="101"/>
    </location>
    <ligand>
        <name>substrate</name>
    </ligand>
</feature>
<comment type="subcellular location">
    <subcellularLocation>
        <location evidence="6">Cytoplasm</location>
    </subcellularLocation>
</comment>
<gene>
    <name evidence="6" type="primary">rbsD</name>
    <name evidence="7" type="ORF">J2W36_000561</name>
</gene>
<evidence type="ECO:0000256" key="4">
    <source>
        <dbReference type="ARBA" id="ARBA00023235"/>
    </source>
</evidence>
<dbReference type="EMBL" id="JAUSRO010000002">
    <property type="protein sequence ID" value="MDP9898326.1"/>
    <property type="molecule type" value="Genomic_DNA"/>
</dbReference>
<dbReference type="InterPro" id="IPR007721">
    <property type="entry name" value="RbsD_FucU"/>
</dbReference>
<evidence type="ECO:0000256" key="6">
    <source>
        <dbReference type="HAMAP-Rule" id="MF_01661"/>
    </source>
</evidence>
<evidence type="ECO:0000313" key="8">
    <source>
        <dbReference type="Proteomes" id="UP001226867"/>
    </source>
</evidence>
<evidence type="ECO:0000256" key="5">
    <source>
        <dbReference type="ARBA" id="ARBA00023277"/>
    </source>
</evidence>
<dbReference type="EC" id="5.4.99.62" evidence="2 6"/>
<comment type="subunit">
    <text evidence="6">Homodecamer.</text>
</comment>
<feature type="binding site" evidence="6">
    <location>
        <position position="28"/>
    </location>
    <ligand>
        <name>substrate</name>
    </ligand>
</feature>
<comment type="similarity">
    <text evidence="6">Belongs to the RbsD / FucU family. RbsD subfamily.</text>
</comment>
<comment type="function">
    <text evidence="6">Catalyzes the interconversion of beta-pyran and beta-furan forms of D-ribose.</text>
</comment>
<sequence length="134" mass="14051">MKRTPLLHAELSHAIAMLGHGDMIVIGDAGLPVPDGPRRIDLALTPGIPRVEDVLKAVLSEMQVERAVIAQEALDRNGGALPAWCASALDALGQGPEAISHEALKQLSARAKAVVRTGECTPYANIVLVSGVCF</sequence>
<comment type="catalytic activity">
    <reaction evidence="1 6">
        <text>beta-D-ribopyranose = beta-D-ribofuranose</text>
        <dbReference type="Rhea" id="RHEA:25432"/>
        <dbReference type="ChEBI" id="CHEBI:27476"/>
        <dbReference type="ChEBI" id="CHEBI:47002"/>
        <dbReference type="EC" id="5.4.99.62"/>
    </reaction>
</comment>
<name>A0ABT9S1V1_9BURK</name>
<comment type="caution">
    <text evidence="7">The sequence shown here is derived from an EMBL/GenBank/DDBJ whole genome shotgun (WGS) entry which is preliminary data.</text>
</comment>
<dbReference type="Gene3D" id="3.40.1650.10">
    <property type="entry name" value="RbsD-like domain"/>
    <property type="match status" value="1"/>
</dbReference>
<accession>A0ABT9S1V1</accession>
<keyword evidence="8" id="KW-1185">Reference proteome</keyword>
<dbReference type="InterPro" id="IPR023750">
    <property type="entry name" value="RbsD-like_sf"/>
</dbReference>
<keyword evidence="3 6" id="KW-0963">Cytoplasm</keyword>
<organism evidence="7 8">
    <name type="scientific">Variovorax ginsengisoli</name>
    <dbReference type="NCBI Taxonomy" id="363844"/>
    <lineage>
        <taxon>Bacteria</taxon>
        <taxon>Pseudomonadati</taxon>
        <taxon>Pseudomonadota</taxon>
        <taxon>Betaproteobacteria</taxon>
        <taxon>Burkholderiales</taxon>
        <taxon>Comamonadaceae</taxon>
        <taxon>Variovorax</taxon>
    </lineage>
</organism>
<keyword evidence="5 6" id="KW-0119">Carbohydrate metabolism</keyword>
<evidence type="ECO:0000256" key="3">
    <source>
        <dbReference type="ARBA" id="ARBA00022490"/>
    </source>
</evidence>
<evidence type="ECO:0000313" key="7">
    <source>
        <dbReference type="EMBL" id="MDP9898326.1"/>
    </source>
</evidence>
<dbReference type="InterPro" id="IPR023064">
    <property type="entry name" value="D-ribose_pyranase"/>
</dbReference>
<dbReference type="Pfam" id="PF05025">
    <property type="entry name" value="RbsD_FucU"/>
    <property type="match status" value="1"/>
</dbReference>
<keyword evidence="4 6" id="KW-0413">Isomerase</keyword>
<dbReference type="PANTHER" id="PTHR37831">
    <property type="entry name" value="D-RIBOSE PYRANASE"/>
    <property type="match status" value="1"/>
</dbReference>
<dbReference type="SUPFAM" id="SSF102546">
    <property type="entry name" value="RbsD-like"/>
    <property type="match status" value="1"/>
</dbReference>
<feature type="binding site" evidence="6">
    <location>
        <begin position="123"/>
        <end position="125"/>
    </location>
    <ligand>
        <name>substrate</name>
    </ligand>
</feature>
<evidence type="ECO:0000256" key="2">
    <source>
        <dbReference type="ARBA" id="ARBA00012862"/>
    </source>
</evidence>
<dbReference type="GO" id="GO:0062193">
    <property type="term" value="F:D-ribose pyranase activity"/>
    <property type="evidence" value="ECO:0007669"/>
    <property type="project" value="UniProtKB-EC"/>
</dbReference>
<comment type="pathway">
    <text evidence="6">Carbohydrate metabolism; D-ribose degradation; D-ribose 5-phosphate from beta-D-ribopyranose: step 1/2.</text>
</comment>
<dbReference type="Proteomes" id="UP001226867">
    <property type="component" value="Unassembled WGS sequence"/>
</dbReference>
<dbReference type="NCBIfam" id="NF008761">
    <property type="entry name" value="PRK11797.1"/>
    <property type="match status" value="1"/>
</dbReference>
<reference evidence="7 8" key="1">
    <citation type="submission" date="2023-07" db="EMBL/GenBank/DDBJ databases">
        <title>Sorghum-associated microbial communities from plants grown in Nebraska, USA.</title>
        <authorList>
            <person name="Schachtman D."/>
        </authorList>
    </citation>
    <scope>NUCLEOTIDE SEQUENCE [LARGE SCALE GENOMIC DNA]</scope>
    <source>
        <strain evidence="7 8">DS1607</strain>
    </source>
</reference>